<keyword evidence="7" id="KW-0004">4Fe-4S</keyword>
<evidence type="ECO:0000259" key="12">
    <source>
        <dbReference type="PROSITE" id="PS51278"/>
    </source>
</evidence>
<dbReference type="STRING" id="1156417.Y919_08480"/>
<keyword evidence="7 10" id="KW-0479">Metal-binding</keyword>
<evidence type="ECO:0000256" key="6">
    <source>
        <dbReference type="ARBA" id="ARBA00022962"/>
    </source>
</evidence>
<dbReference type="Pfam" id="PF13522">
    <property type="entry name" value="GATase_6"/>
    <property type="match status" value="1"/>
</dbReference>
<dbReference type="GO" id="GO:0006189">
    <property type="term" value="P:'de novo' IMP biosynthetic process"/>
    <property type="evidence" value="ECO:0007669"/>
    <property type="project" value="UniProtKB-UniRule"/>
</dbReference>
<dbReference type="EC" id="2.4.2.14" evidence="7"/>
<sequence>MYNGLVCSDKLNEECGIVGIYSNDIQDISKLTYFGLYSLQHRGQESCGIAVNNKGKIKYCKGMGLVSEVFDDDVLKNLDGNISIGHVRYSTTGESRASNAQPLVVKYKNGDIALAHNGNLVNARTIREILEEEGVVLQTTIDTEVIVNLIARYHKFGIESAIKKVMELIRGSYALVLTMGDMLIGVRDPYGIRPLCIGKLKKGFVIASESCALDTIGADFIRDVEPGEIIIIDAKGMKSIPYDKWCKKSLCIFELIYFARPDSIMDGISVYLARKEAGRILARESKVDADVVISVPDSGTAAAIGFSEESGIPFSEGLIKNRYVGRTFIKPSQELREQGVRLKLNVLKENIKGKRVVLVDDSIVRGTTIRWIVDILKSAGAKEVHVRISSPPVKYPCFFGIDTPERKQLIGAKNTTEEIRKLINADSLSYLSIEGLIKTTGKNGGFCLACFNGDYPMEVPLE</sequence>
<evidence type="ECO:0000256" key="8">
    <source>
        <dbReference type="PIRNR" id="PIRNR000485"/>
    </source>
</evidence>
<evidence type="ECO:0000256" key="2">
    <source>
        <dbReference type="ARBA" id="ARBA00010138"/>
    </source>
</evidence>
<comment type="cofactor">
    <cofactor evidence="7 11">
        <name>[4Fe-4S] cluster</name>
        <dbReference type="ChEBI" id="CHEBI:49883"/>
    </cofactor>
    <text evidence="7 11">Binds 1 [4Fe-4S] cluster per subunit.</text>
</comment>
<evidence type="ECO:0000256" key="11">
    <source>
        <dbReference type="PIRSR" id="PIRSR000485-3"/>
    </source>
</evidence>
<dbReference type="GO" id="GO:0009113">
    <property type="term" value="P:purine nucleobase biosynthetic process"/>
    <property type="evidence" value="ECO:0007669"/>
    <property type="project" value="UniProtKB-UniRule"/>
</dbReference>
<evidence type="ECO:0000256" key="5">
    <source>
        <dbReference type="ARBA" id="ARBA00022755"/>
    </source>
</evidence>
<dbReference type="Proteomes" id="UP000029622">
    <property type="component" value="Unassembled WGS sequence"/>
</dbReference>
<keyword evidence="6 7" id="KW-0315">Glutamine amidotransferase</keyword>
<accession>A0A096CU40</accession>
<dbReference type="EMBL" id="AZTB01000043">
    <property type="protein sequence ID" value="KGG80029.1"/>
    <property type="molecule type" value="Genomic_DNA"/>
</dbReference>
<feature type="binding site" evidence="7 10">
    <location>
        <position position="360"/>
    </location>
    <ligand>
        <name>Mg(2+)</name>
        <dbReference type="ChEBI" id="CHEBI:18420"/>
    </ligand>
</feature>
<dbReference type="HAMAP" id="MF_01931">
    <property type="entry name" value="PurF"/>
    <property type="match status" value="1"/>
</dbReference>
<dbReference type="SUPFAM" id="SSF53271">
    <property type="entry name" value="PRTase-like"/>
    <property type="match status" value="1"/>
</dbReference>
<comment type="caution">
    <text evidence="13">The sequence shown here is derived from an EMBL/GenBank/DDBJ whole genome shotgun (WGS) entry which is preliminary data.</text>
</comment>
<dbReference type="Pfam" id="PF00156">
    <property type="entry name" value="Pribosyltran"/>
    <property type="match status" value="1"/>
</dbReference>
<keyword evidence="3 7" id="KW-0328">Glycosyltransferase</keyword>
<dbReference type="Gene3D" id="3.40.50.2020">
    <property type="match status" value="1"/>
</dbReference>
<feature type="active site" description="Nucleophile" evidence="7 9">
    <location>
        <position position="15"/>
    </location>
</feature>
<keyword evidence="7 10" id="KW-0460">Magnesium</keyword>
<feature type="binding site" evidence="7 10">
    <location>
        <position position="361"/>
    </location>
    <ligand>
        <name>Mg(2+)</name>
        <dbReference type="ChEBI" id="CHEBI:18420"/>
    </ligand>
</feature>
<reference evidence="13 14" key="1">
    <citation type="submission" date="2013-12" db="EMBL/GenBank/DDBJ databases">
        <title>Draft genome sequence of Caloranaerobacter sp. H53214.</title>
        <authorList>
            <person name="Jiang L.J."/>
            <person name="Shao Z.Z."/>
            <person name="Long M.N."/>
        </authorList>
    </citation>
    <scope>NUCLEOTIDE SEQUENCE [LARGE SCALE GENOMIC DNA]</scope>
    <source>
        <strain evidence="13 14">H53214</strain>
    </source>
</reference>
<dbReference type="RefSeq" id="WP_035163974.1">
    <property type="nucleotide sequence ID" value="NZ_AZTB01000043.1"/>
</dbReference>
<dbReference type="Gene3D" id="3.60.20.10">
    <property type="entry name" value="Glutamine Phosphoribosylpyrophosphate, subunit 1, domain 1"/>
    <property type="match status" value="1"/>
</dbReference>
<gene>
    <name evidence="7" type="primary">purF</name>
    <name evidence="13" type="ORF">Y919_08480</name>
</gene>
<dbReference type="InterPro" id="IPR005854">
    <property type="entry name" value="PurF"/>
</dbReference>
<dbReference type="PANTHER" id="PTHR11907">
    <property type="entry name" value="AMIDOPHOSPHORIBOSYLTRANSFERASE"/>
    <property type="match status" value="1"/>
</dbReference>
<evidence type="ECO:0000256" key="1">
    <source>
        <dbReference type="ARBA" id="ARBA00005209"/>
    </source>
</evidence>
<dbReference type="SUPFAM" id="SSF56235">
    <property type="entry name" value="N-terminal nucleophile aminohydrolases (Ntn hydrolases)"/>
    <property type="match status" value="1"/>
</dbReference>
<evidence type="ECO:0000313" key="13">
    <source>
        <dbReference type="EMBL" id="KGG80029.1"/>
    </source>
</evidence>
<dbReference type="CDD" id="cd00715">
    <property type="entry name" value="GPATase_N"/>
    <property type="match status" value="1"/>
</dbReference>
<dbReference type="GO" id="GO:0051539">
    <property type="term" value="F:4 iron, 4 sulfur cluster binding"/>
    <property type="evidence" value="ECO:0007669"/>
    <property type="project" value="UniProtKB-KW"/>
</dbReference>
<protein>
    <recommendedName>
        <fullName evidence="7">Amidophosphoribosyltransferase</fullName>
        <shortName evidence="7">ATase</shortName>
        <ecNumber evidence="7">2.4.2.14</ecNumber>
    </recommendedName>
    <alternativeName>
        <fullName evidence="7">Glutamine phosphoribosylpyrophosphate amidotransferase</fullName>
        <shortName evidence="7">GPATase</shortName>
    </alternativeName>
</protein>
<dbReference type="CDD" id="cd06223">
    <property type="entry name" value="PRTases_typeI"/>
    <property type="match status" value="1"/>
</dbReference>
<dbReference type="InterPro" id="IPR000836">
    <property type="entry name" value="PRTase_dom"/>
</dbReference>
<dbReference type="InterPro" id="IPR035584">
    <property type="entry name" value="PurF_N"/>
</dbReference>
<keyword evidence="7 11" id="KW-0411">Iron-sulfur</keyword>
<evidence type="ECO:0000256" key="9">
    <source>
        <dbReference type="PIRSR" id="PIRSR000485-1"/>
    </source>
</evidence>
<feature type="domain" description="Glutamine amidotransferase type-2" evidence="12">
    <location>
        <begin position="15"/>
        <end position="235"/>
    </location>
</feature>
<comment type="similarity">
    <text evidence="2 7 8">In the C-terminal section; belongs to the purine/pyrimidine phosphoribosyltransferase family.</text>
</comment>
<evidence type="ECO:0000256" key="10">
    <source>
        <dbReference type="PIRSR" id="PIRSR000485-2"/>
    </source>
</evidence>
<organism evidence="13 14">
    <name type="scientific">Caloranaerobacter azorensis H53214</name>
    <dbReference type="NCBI Taxonomy" id="1156417"/>
    <lineage>
        <taxon>Bacteria</taxon>
        <taxon>Bacillati</taxon>
        <taxon>Bacillota</taxon>
        <taxon>Tissierellia</taxon>
        <taxon>Tissierellales</taxon>
        <taxon>Thermohalobacteraceae</taxon>
        <taxon>Caloranaerobacter</taxon>
    </lineage>
</organism>
<dbReference type="GO" id="GO:0004044">
    <property type="term" value="F:amidophosphoribosyltransferase activity"/>
    <property type="evidence" value="ECO:0007669"/>
    <property type="project" value="UniProtKB-UniRule"/>
</dbReference>
<dbReference type="GO" id="GO:0000287">
    <property type="term" value="F:magnesium ion binding"/>
    <property type="evidence" value="ECO:0007669"/>
    <property type="project" value="UniProtKB-UniRule"/>
</dbReference>
<comment type="cofactor">
    <cofactor evidence="7 10">
        <name>Mg(2+)</name>
        <dbReference type="ChEBI" id="CHEBI:18420"/>
    </cofactor>
    <text evidence="7 10">Binds 1 Mg(2+) ion per subunit.</text>
</comment>
<feature type="binding site" evidence="7 11">
    <location>
        <position position="450"/>
    </location>
    <ligand>
        <name>[4Fe-4S] cluster</name>
        <dbReference type="ChEBI" id="CHEBI:49883"/>
    </ligand>
</feature>
<dbReference type="NCBIfam" id="TIGR01134">
    <property type="entry name" value="purF"/>
    <property type="match status" value="1"/>
</dbReference>
<name>A0A096CU40_9FIRM</name>
<feature type="binding site" evidence="7 11">
    <location>
        <position position="397"/>
    </location>
    <ligand>
        <name>[4Fe-4S] cluster</name>
        <dbReference type="ChEBI" id="CHEBI:49883"/>
    </ligand>
</feature>
<comment type="function">
    <text evidence="7">Catalyzes the formation of phosphoribosylamine from phosphoribosylpyrophosphate (PRPP) and glutamine.</text>
</comment>
<evidence type="ECO:0000256" key="3">
    <source>
        <dbReference type="ARBA" id="ARBA00022676"/>
    </source>
</evidence>
<evidence type="ECO:0000256" key="7">
    <source>
        <dbReference type="HAMAP-Rule" id="MF_01931"/>
    </source>
</evidence>
<comment type="pathway">
    <text evidence="1 7 8">Purine metabolism; IMP biosynthesis via de novo pathway; N(1)-(5-phospho-D-ribosyl)glycinamide from 5-phospho-alpha-D-ribose 1-diphosphate: step 1/2.</text>
</comment>
<feature type="binding site" evidence="7 10">
    <location>
        <position position="298"/>
    </location>
    <ligand>
        <name>Mg(2+)</name>
        <dbReference type="ChEBI" id="CHEBI:18420"/>
    </ligand>
</feature>
<evidence type="ECO:0000313" key="14">
    <source>
        <dbReference type="Proteomes" id="UP000029622"/>
    </source>
</evidence>
<dbReference type="PROSITE" id="PS51278">
    <property type="entry name" value="GATASE_TYPE_2"/>
    <property type="match status" value="1"/>
</dbReference>
<comment type="catalytic activity">
    <reaction evidence="7 8">
        <text>5-phospho-beta-D-ribosylamine + L-glutamate + diphosphate = 5-phospho-alpha-D-ribose 1-diphosphate + L-glutamine + H2O</text>
        <dbReference type="Rhea" id="RHEA:14905"/>
        <dbReference type="ChEBI" id="CHEBI:15377"/>
        <dbReference type="ChEBI" id="CHEBI:29985"/>
        <dbReference type="ChEBI" id="CHEBI:33019"/>
        <dbReference type="ChEBI" id="CHEBI:58017"/>
        <dbReference type="ChEBI" id="CHEBI:58359"/>
        <dbReference type="ChEBI" id="CHEBI:58681"/>
        <dbReference type="EC" id="2.4.2.14"/>
    </reaction>
</comment>
<feature type="binding site" evidence="7 11">
    <location>
        <position position="447"/>
    </location>
    <ligand>
        <name>[4Fe-4S] cluster</name>
        <dbReference type="ChEBI" id="CHEBI:49883"/>
    </ligand>
</feature>
<evidence type="ECO:0000256" key="4">
    <source>
        <dbReference type="ARBA" id="ARBA00022679"/>
    </source>
</evidence>
<keyword evidence="5 7" id="KW-0658">Purine biosynthesis</keyword>
<dbReference type="InterPro" id="IPR029057">
    <property type="entry name" value="PRTase-like"/>
</dbReference>
<dbReference type="AlphaFoldDB" id="A0A096CU40"/>
<keyword evidence="4 7" id="KW-0808">Transferase</keyword>
<dbReference type="InterPro" id="IPR017932">
    <property type="entry name" value="GATase_2_dom"/>
</dbReference>
<dbReference type="UniPathway" id="UPA00074">
    <property type="reaction ID" value="UER00124"/>
</dbReference>
<feature type="binding site" evidence="7 11">
    <location>
        <position position="251"/>
    </location>
    <ligand>
        <name>[4Fe-4S] cluster</name>
        <dbReference type="ChEBI" id="CHEBI:49883"/>
    </ligand>
</feature>
<dbReference type="InterPro" id="IPR029055">
    <property type="entry name" value="Ntn_hydrolases_N"/>
</dbReference>
<dbReference type="PIRSF" id="PIRSF000485">
    <property type="entry name" value="Amd_phspho_trans"/>
    <property type="match status" value="1"/>
</dbReference>
<keyword evidence="7 11" id="KW-0408">Iron</keyword>
<proteinExistence type="inferred from homology"/>